<dbReference type="PANTHER" id="PTHR30036">
    <property type="entry name" value="D-XYLOSE-BINDING PERIPLASMIC PROTEIN"/>
    <property type="match status" value="1"/>
</dbReference>
<dbReference type="Pfam" id="PF13407">
    <property type="entry name" value="Peripla_BP_4"/>
    <property type="match status" value="1"/>
</dbReference>
<evidence type="ECO:0000313" key="11">
    <source>
        <dbReference type="EMBL" id="MBF7809311.1"/>
    </source>
</evidence>
<evidence type="ECO:0000256" key="8">
    <source>
        <dbReference type="ARBA" id="ARBA00034323"/>
    </source>
</evidence>
<dbReference type="AlphaFoldDB" id="A0AAE2RS48"/>
<dbReference type="Gene3D" id="3.40.50.2300">
    <property type="match status" value="2"/>
</dbReference>
<keyword evidence="2" id="KW-0813">Transport</keyword>
<accession>A0AAE2RS48</accession>
<dbReference type="InterPro" id="IPR050555">
    <property type="entry name" value="Bact_Solute-Bind_Prot2"/>
</dbReference>
<evidence type="ECO:0000256" key="9">
    <source>
        <dbReference type="ARBA" id="ARBA00034344"/>
    </source>
</evidence>
<sequence>MNILKKLILLILAIFLLNIIEINTYASPNTTTNNPVKIAVFLLDTDELFLSHFSESLKNIQKENGNKVQFTVFDSERNQGTENDNIAKALDQDFDLFVIEPVTFKLEELKNTFDMIHQKNIPFILLTSPSREVSNFAKEYPRTIIIGGDDEQSGILQGKLLINEWNTNKTYLDHNKDNIVQYVILKGPVSDPATDARSKYPIQTLNEAGIKTQAISSNSCNWDKKCARDTIESIILTQNGKTEAIIANSDDMAVGAVEALQKYGYNKGNKFKYIPVVGVGGLPEATELIKQGSMTGTVIQDPSDYANAVYSIGMNIVSGQNPLNGTNHKFDETGNTVRIPYKEYSKQS</sequence>
<evidence type="ECO:0000256" key="2">
    <source>
        <dbReference type="ARBA" id="ARBA00022448"/>
    </source>
</evidence>
<dbReference type="InterPro" id="IPR025997">
    <property type="entry name" value="SBP_2_dom"/>
</dbReference>
<dbReference type="GO" id="GO:0030246">
    <property type="term" value="F:carbohydrate binding"/>
    <property type="evidence" value="ECO:0007669"/>
    <property type="project" value="InterPro"/>
</dbReference>
<dbReference type="SUPFAM" id="SSF53822">
    <property type="entry name" value="Periplasmic binding protein-like I"/>
    <property type="match status" value="1"/>
</dbReference>
<keyword evidence="3" id="KW-0762">Sugar transport</keyword>
<reference evidence="11" key="1">
    <citation type="submission" date="2020-11" db="EMBL/GenBank/DDBJ databases">
        <authorList>
            <person name="Thieme N."/>
            <person name="Liebl W."/>
            <person name="Zverlov V."/>
        </authorList>
    </citation>
    <scope>NUCLEOTIDE SEQUENCE</scope>
    <source>
        <strain evidence="11">NT08</strain>
    </source>
</reference>
<dbReference type="InterPro" id="IPR044085">
    <property type="entry name" value="MglB-like_PBP1"/>
</dbReference>
<gene>
    <name evidence="11" type="ORF">IS491_11645</name>
</gene>
<keyword evidence="7" id="KW-0106">Calcium</keyword>
<keyword evidence="6" id="KW-0574">Periplasm</keyword>
<protein>
    <recommendedName>
        <fullName evidence="9">D-galactose/methyl-galactoside binding periplasmic protein MglB</fullName>
    </recommendedName>
</protein>
<comment type="caution">
    <text evidence="11">The sequence shown here is derived from an EMBL/GenBank/DDBJ whole genome shotgun (WGS) entry which is preliminary data.</text>
</comment>
<comment type="subcellular location">
    <subcellularLocation>
        <location evidence="1">Cell envelope</location>
    </subcellularLocation>
</comment>
<dbReference type="InterPro" id="IPR028082">
    <property type="entry name" value="Peripla_BP_I"/>
</dbReference>
<evidence type="ECO:0000256" key="6">
    <source>
        <dbReference type="ARBA" id="ARBA00022764"/>
    </source>
</evidence>
<evidence type="ECO:0000256" key="5">
    <source>
        <dbReference type="ARBA" id="ARBA00022729"/>
    </source>
</evidence>
<name>A0AAE2RS48_CLOBE</name>
<proteinExistence type="predicted"/>
<feature type="domain" description="Periplasmic binding protein" evidence="10">
    <location>
        <begin position="38"/>
        <end position="320"/>
    </location>
</feature>
<evidence type="ECO:0000256" key="4">
    <source>
        <dbReference type="ARBA" id="ARBA00022723"/>
    </source>
</evidence>
<dbReference type="RefSeq" id="WP_012060093.1">
    <property type="nucleotide sequence ID" value="NZ_CP073279.1"/>
</dbReference>
<dbReference type="Proteomes" id="UP000631418">
    <property type="component" value="Unassembled WGS sequence"/>
</dbReference>
<dbReference type="GO" id="GO:0030288">
    <property type="term" value="C:outer membrane-bounded periplasmic space"/>
    <property type="evidence" value="ECO:0007669"/>
    <property type="project" value="TreeGrafter"/>
</dbReference>
<dbReference type="CDD" id="cd01539">
    <property type="entry name" value="PBP1_GGBP"/>
    <property type="match status" value="1"/>
</dbReference>
<organism evidence="11 12">
    <name type="scientific">Clostridium beijerinckii</name>
    <name type="common">Clostridium MP</name>
    <dbReference type="NCBI Taxonomy" id="1520"/>
    <lineage>
        <taxon>Bacteria</taxon>
        <taxon>Bacillati</taxon>
        <taxon>Bacillota</taxon>
        <taxon>Clostridia</taxon>
        <taxon>Eubacteriales</taxon>
        <taxon>Clostridiaceae</taxon>
        <taxon>Clostridium</taxon>
    </lineage>
</organism>
<evidence type="ECO:0000259" key="10">
    <source>
        <dbReference type="Pfam" id="PF13407"/>
    </source>
</evidence>
<keyword evidence="5" id="KW-0732">Signal</keyword>
<keyword evidence="4" id="KW-0479">Metal-binding</keyword>
<evidence type="ECO:0000256" key="1">
    <source>
        <dbReference type="ARBA" id="ARBA00004196"/>
    </source>
</evidence>
<evidence type="ECO:0000256" key="3">
    <source>
        <dbReference type="ARBA" id="ARBA00022597"/>
    </source>
</evidence>
<dbReference type="OMA" id="KEYPRTI"/>
<dbReference type="EMBL" id="JADOEF010000001">
    <property type="protein sequence ID" value="MBF7809311.1"/>
    <property type="molecule type" value="Genomic_DNA"/>
</dbReference>
<dbReference type="PANTHER" id="PTHR30036:SF2">
    <property type="entry name" value="D-GALACTOSE_METHYL-GALACTOSIDE BINDING PERIPLASMIC PROTEIN MGLB"/>
    <property type="match status" value="1"/>
</dbReference>
<evidence type="ECO:0000313" key="12">
    <source>
        <dbReference type="Proteomes" id="UP000631418"/>
    </source>
</evidence>
<evidence type="ECO:0000256" key="7">
    <source>
        <dbReference type="ARBA" id="ARBA00022837"/>
    </source>
</evidence>
<comment type="subunit">
    <text evidence="8">The ABC transporter complex is composed of one ATP-binding protein (MglA), two transmembrane proteins (MglC) and a solute-binding protein (MglB).</text>
</comment>
<dbReference type="GO" id="GO:0046872">
    <property type="term" value="F:metal ion binding"/>
    <property type="evidence" value="ECO:0007669"/>
    <property type="project" value="UniProtKB-KW"/>
</dbReference>